<accession>A0A4C1YQC0</accession>
<dbReference type="AlphaFoldDB" id="A0A4C1YQC0"/>
<sequence length="245" mass="26916">MARGMRFNSDISRHRIFCSIPDCAGGGAFIGPQQQTRQIDTMISGRSRGGVVNTTFTMIDVQVCTYSAHTAITKVPHAALEANVTENIAEIRGSSQKGGRRAGGPLGIRLRDAAAARGDVKFSFVSARNKNSNKGTVYTSPRGAGGGEGRARKIARREYPVRGTVYRLEPKIELMCAHTREGQSCSLEEIELASATSLCRRKPIERSLCLGGVPCRFQLPFDCIKRRLFSRRSRRAVFNEMNIYG</sequence>
<reference evidence="1 2" key="1">
    <citation type="journal article" date="2019" name="Commun. Biol.">
        <title>The bagworm genome reveals a unique fibroin gene that provides high tensile strength.</title>
        <authorList>
            <person name="Kono N."/>
            <person name="Nakamura H."/>
            <person name="Ohtoshi R."/>
            <person name="Tomita M."/>
            <person name="Numata K."/>
            <person name="Arakawa K."/>
        </authorList>
    </citation>
    <scope>NUCLEOTIDE SEQUENCE [LARGE SCALE GENOMIC DNA]</scope>
</reference>
<proteinExistence type="predicted"/>
<gene>
    <name evidence="1" type="ORF">EVAR_49392_1</name>
</gene>
<evidence type="ECO:0000313" key="1">
    <source>
        <dbReference type="EMBL" id="GBP77183.1"/>
    </source>
</evidence>
<name>A0A4C1YQC0_EUMVA</name>
<organism evidence="1 2">
    <name type="scientific">Eumeta variegata</name>
    <name type="common">Bagworm moth</name>
    <name type="synonym">Eumeta japonica</name>
    <dbReference type="NCBI Taxonomy" id="151549"/>
    <lineage>
        <taxon>Eukaryota</taxon>
        <taxon>Metazoa</taxon>
        <taxon>Ecdysozoa</taxon>
        <taxon>Arthropoda</taxon>
        <taxon>Hexapoda</taxon>
        <taxon>Insecta</taxon>
        <taxon>Pterygota</taxon>
        <taxon>Neoptera</taxon>
        <taxon>Endopterygota</taxon>
        <taxon>Lepidoptera</taxon>
        <taxon>Glossata</taxon>
        <taxon>Ditrysia</taxon>
        <taxon>Tineoidea</taxon>
        <taxon>Psychidae</taxon>
        <taxon>Oiketicinae</taxon>
        <taxon>Eumeta</taxon>
    </lineage>
</organism>
<keyword evidence="2" id="KW-1185">Reference proteome</keyword>
<evidence type="ECO:0000313" key="2">
    <source>
        <dbReference type="Proteomes" id="UP000299102"/>
    </source>
</evidence>
<protein>
    <submittedName>
        <fullName evidence="1">Uncharacterized protein</fullName>
    </submittedName>
</protein>
<dbReference type="Proteomes" id="UP000299102">
    <property type="component" value="Unassembled WGS sequence"/>
</dbReference>
<comment type="caution">
    <text evidence="1">The sequence shown here is derived from an EMBL/GenBank/DDBJ whole genome shotgun (WGS) entry which is preliminary data.</text>
</comment>
<dbReference type="EMBL" id="BGZK01001320">
    <property type="protein sequence ID" value="GBP77183.1"/>
    <property type="molecule type" value="Genomic_DNA"/>
</dbReference>